<proteinExistence type="predicted"/>
<keyword evidence="1" id="KW-1133">Transmembrane helix</keyword>
<dbReference type="EMBL" id="CADEBC010000498">
    <property type="protein sequence ID" value="CAB3238682.1"/>
    <property type="molecule type" value="Genomic_DNA"/>
</dbReference>
<evidence type="ECO:0000313" key="3">
    <source>
        <dbReference type="Proteomes" id="UP000494106"/>
    </source>
</evidence>
<keyword evidence="1" id="KW-0812">Transmembrane</keyword>
<dbReference type="Proteomes" id="UP000494106">
    <property type="component" value="Unassembled WGS sequence"/>
</dbReference>
<evidence type="ECO:0000256" key="1">
    <source>
        <dbReference type="SAM" id="Phobius"/>
    </source>
</evidence>
<dbReference type="OrthoDB" id="7425459at2759"/>
<feature type="transmembrane region" description="Helical" evidence="1">
    <location>
        <begin position="20"/>
        <end position="48"/>
    </location>
</feature>
<name>A0A8S1A0S2_ARCPL</name>
<keyword evidence="3" id="KW-1185">Reference proteome</keyword>
<protein>
    <submittedName>
        <fullName evidence="2">Uncharacterized protein</fullName>
    </submittedName>
</protein>
<comment type="caution">
    <text evidence="2">The sequence shown here is derived from an EMBL/GenBank/DDBJ whole genome shotgun (WGS) entry which is preliminary data.</text>
</comment>
<dbReference type="AlphaFoldDB" id="A0A8S1A0S2"/>
<organism evidence="2 3">
    <name type="scientific">Arctia plantaginis</name>
    <name type="common">Wood tiger moth</name>
    <name type="synonym">Phalaena plantaginis</name>
    <dbReference type="NCBI Taxonomy" id="874455"/>
    <lineage>
        <taxon>Eukaryota</taxon>
        <taxon>Metazoa</taxon>
        <taxon>Ecdysozoa</taxon>
        <taxon>Arthropoda</taxon>
        <taxon>Hexapoda</taxon>
        <taxon>Insecta</taxon>
        <taxon>Pterygota</taxon>
        <taxon>Neoptera</taxon>
        <taxon>Endopterygota</taxon>
        <taxon>Lepidoptera</taxon>
        <taxon>Glossata</taxon>
        <taxon>Ditrysia</taxon>
        <taxon>Noctuoidea</taxon>
        <taxon>Erebidae</taxon>
        <taxon>Arctiinae</taxon>
        <taxon>Arctia</taxon>
    </lineage>
</organism>
<reference evidence="2 3" key="1">
    <citation type="submission" date="2020-04" db="EMBL/GenBank/DDBJ databases">
        <authorList>
            <person name="Wallbank WR R."/>
            <person name="Pardo Diaz C."/>
            <person name="Kozak K."/>
            <person name="Martin S."/>
            <person name="Jiggins C."/>
            <person name="Moest M."/>
            <person name="Warren A I."/>
            <person name="Byers J.R.P. K."/>
            <person name="Montejo-Kovacevich G."/>
            <person name="Yen C E."/>
        </authorList>
    </citation>
    <scope>NUCLEOTIDE SEQUENCE [LARGE SCALE GENOMIC DNA]</scope>
</reference>
<evidence type="ECO:0000313" key="2">
    <source>
        <dbReference type="EMBL" id="CAB3238682.1"/>
    </source>
</evidence>
<accession>A0A8S1A0S2</accession>
<sequence>MQVQQAIVTSETNYSIRTYILLSLNLVGAALCLSINIVLTLTAMGIIFKEENRAPVVTRFIASVFEGTFFINKSSTGIILSFPL</sequence>
<keyword evidence="1" id="KW-0472">Membrane</keyword>
<gene>
    <name evidence="2" type="ORF">APLA_LOCUS7501</name>
</gene>